<dbReference type="PANTHER" id="PTHR12136">
    <property type="entry name" value="ENHANCED DISEASE RESISTANCE-RELATED"/>
    <property type="match status" value="1"/>
</dbReference>
<feature type="compositionally biased region" description="Basic and acidic residues" evidence="1">
    <location>
        <begin position="43"/>
        <end position="57"/>
    </location>
</feature>
<dbReference type="CDD" id="cd00177">
    <property type="entry name" value="START"/>
    <property type="match status" value="1"/>
</dbReference>
<dbReference type="Gene3D" id="3.30.530.20">
    <property type="match status" value="1"/>
</dbReference>
<evidence type="ECO:0000313" key="3">
    <source>
        <dbReference type="EMBL" id="GKU87156.1"/>
    </source>
</evidence>
<organism evidence="3 4">
    <name type="scientific">Rubroshorea leprosula</name>
    <dbReference type="NCBI Taxonomy" id="152421"/>
    <lineage>
        <taxon>Eukaryota</taxon>
        <taxon>Viridiplantae</taxon>
        <taxon>Streptophyta</taxon>
        <taxon>Embryophyta</taxon>
        <taxon>Tracheophyta</taxon>
        <taxon>Spermatophyta</taxon>
        <taxon>Magnoliopsida</taxon>
        <taxon>eudicotyledons</taxon>
        <taxon>Gunneridae</taxon>
        <taxon>Pentapetalae</taxon>
        <taxon>rosids</taxon>
        <taxon>malvids</taxon>
        <taxon>Malvales</taxon>
        <taxon>Dipterocarpaceae</taxon>
        <taxon>Rubroshorea</taxon>
    </lineage>
</organism>
<dbReference type="EMBL" id="BPVZ01000002">
    <property type="protein sequence ID" value="GKU87156.1"/>
    <property type="molecule type" value="Genomic_DNA"/>
</dbReference>
<protein>
    <recommendedName>
        <fullName evidence="2">START domain-containing protein</fullName>
    </recommendedName>
</protein>
<dbReference type="Pfam" id="PF07059">
    <property type="entry name" value="EDR2_C"/>
    <property type="match status" value="1"/>
</dbReference>
<proteinExistence type="predicted"/>
<dbReference type="InterPro" id="IPR045096">
    <property type="entry name" value="EDR2-like"/>
</dbReference>
<dbReference type="Proteomes" id="UP001054252">
    <property type="component" value="Unassembled WGS sequence"/>
</dbReference>
<evidence type="ECO:0000259" key="2">
    <source>
        <dbReference type="PROSITE" id="PS50848"/>
    </source>
</evidence>
<feature type="compositionally biased region" description="Low complexity" evidence="1">
    <location>
        <begin position="30"/>
        <end position="42"/>
    </location>
</feature>
<evidence type="ECO:0000256" key="1">
    <source>
        <dbReference type="SAM" id="MobiDB-lite"/>
    </source>
</evidence>
<feature type="compositionally biased region" description="Acidic residues" evidence="1">
    <location>
        <begin position="506"/>
        <end position="524"/>
    </location>
</feature>
<feature type="region of interest" description="Disordered" evidence="1">
    <location>
        <begin position="1"/>
        <end position="64"/>
    </location>
</feature>
<dbReference type="GO" id="GO:0008289">
    <property type="term" value="F:lipid binding"/>
    <property type="evidence" value="ECO:0007669"/>
    <property type="project" value="InterPro"/>
</dbReference>
<keyword evidence="4" id="KW-1185">Reference proteome</keyword>
<sequence>METPTSKKAGGEGGSEREGSECSTAGSGSGSSNGVNNNNNNRDNNDEKNKMNEDNIGNRRSHRRCNSNVGEEGGLFEYFGWVYHLGVNSIGQDYCHLRFLFIRGKYVEMYKRDPHENPGIIPIRKGVIGPTLMVEELGRRKVNHGDLYVIRFCSRLDESKKGEIACATVGEARKWMEAFDHAKQQAEYELLRSGSARYKLNFEADIDLEGHRPRVRRYANGLRKLIRIGQGPEPLLRQSSSLSASVSLDGYFEADSTDAIEGHEWKCVRSINGVRIFEDVAASKSGRGALVKAVGVVDASADTVFEVILNLDRHQRYEWDMLTGDLELIDSYDGHYDVVYGTFDPKYLTRWQSNRDFVFSRQWFRGQEGAYTILQFPAVHKKRPPKSGYRRTKINPSTWEIRRLHPPLGTDAAKCLVTQMLEIHSAGWCRWKKNSCSKFEKTIPYALLCQVSGLKEYIGANPALKSESTTMVVHSKYFDIPGANSDYEDAEVPDEFYDAIAGDSSSSEEDDDDDDNDNDYETSEGCEVKKETKVKLKNVSWAISSSALKRASAPDANKELDGGVSPINLDPSEFNGSLHNGKDETDSNCWTSPNGKGFMIRGKTYLKDRAKVKGGDPLLKLIAVDWLKVDKAIDRVALHRRCLVQSEAGKKLPFILVINLQVPAKPNYSLVLYYASERPVNDNSLLGKFVDGTDMYRDLRFKLIPSIVEGYWMVKRAVGTKACLLGKAVACKYFRQDNFLEIDVDIGSSSVARSVIGLVLGYVTSLVVDLAILIEAKEEEELPEYLLGTVRLNKLRLDSAVKLEV</sequence>
<dbReference type="SUPFAM" id="SSF55961">
    <property type="entry name" value="Bet v1-like"/>
    <property type="match status" value="1"/>
</dbReference>
<dbReference type="InterPro" id="IPR023393">
    <property type="entry name" value="START-like_dom_sf"/>
</dbReference>
<dbReference type="PROSITE" id="PS50848">
    <property type="entry name" value="START"/>
    <property type="match status" value="1"/>
</dbReference>
<dbReference type="PANTHER" id="PTHR12136:SF47">
    <property type="entry name" value="ENHANCED DISEASE RESISTANCE PROTEIN (DUF1336)"/>
    <property type="match status" value="1"/>
</dbReference>
<reference evidence="3 4" key="1">
    <citation type="journal article" date="2021" name="Commun. Biol.">
        <title>The genome of Shorea leprosula (Dipterocarpaceae) highlights the ecological relevance of drought in aseasonal tropical rainforests.</title>
        <authorList>
            <person name="Ng K.K.S."/>
            <person name="Kobayashi M.J."/>
            <person name="Fawcett J.A."/>
            <person name="Hatakeyama M."/>
            <person name="Paape T."/>
            <person name="Ng C.H."/>
            <person name="Ang C.C."/>
            <person name="Tnah L.H."/>
            <person name="Lee C.T."/>
            <person name="Nishiyama T."/>
            <person name="Sese J."/>
            <person name="O'Brien M.J."/>
            <person name="Copetti D."/>
            <person name="Mohd Noor M.I."/>
            <person name="Ong R.C."/>
            <person name="Putra M."/>
            <person name="Sireger I.Z."/>
            <person name="Indrioko S."/>
            <person name="Kosugi Y."/>
            <person name="Izuno A."/>
            <person name="Isagi Y."/>
            <person name="Lee S.L."/>
            <person name="Shimizu K.K."/>
        </authorList>
    </citation>
    <scope>NUCLEOTIDE SEQUENCE [LARGE SCALE GENOMIC DNA]</scope>
    <source>
        <strain evidence="3">214</strain>
    </source>
</reference>
<dbReference type="InterPro" id="IPR009769">
    <property type="entry name" value="EDR2_C"/>
</dbReference>
<gene>
    <name evidence="3" type="ORF">SLEP1_g1600</name>
</gene>
<dbReference type="AlphaFoldDB" id="A0AAV5HNV1"/>
<dbReference type="Pfam" id="PF01852">
    <property type="entry name" value="START"/>
    <property type="match status" value="1"/>
</dbReference>
<dbReference type="InterPro" id="IPR002913">
    <property type="entry name" value="START_lipid-bd_dom"/>
</dbReference>
<name>A0AAV5HNV1_9ROSI</name>
<evidence type="ECO:0000313" key="4">
    <source>
        <dbReference type="Proteomes" id="UP001054252"/>
    </source>
</evidence>
<feature type="region of interest" description="Disordered" evidence="1">
    <location>
        <begin position="501"/>
        <end position="526"/>
    </location>
</feature>
<feature type="domain" description="START" evidence="2">
    <location>
        <begin position="265"/>
        <end position="458"/>
    </location>
</feature>
<comment type="caution">
    <text evidence="3">The sequence shown here is derived from an EMBL/GenBank/DDBJ whole genome shotgun (WGS) entry which is preliminary data.</text>
</comment>
<accession>A0AAV5HNV1</accession>